<dbReference type="InterPro" id="IPR014718">
    <property type="entry name" value="GH-type_carb-bd"/>
</dbReference>
<accession>A0A921MR56</accession>
<dbReference type="GO" id="GO:0005975">
    <property type="term" value="P:carbohydrate metabolic process"/>
    <property type="evidence" value="ECO:0007669"/>
    <property type="project" value="InterPro"/>
</dbReference>
<dbReference type="EMBL" id="DYUD01000012">
    <property type="protein sequence ID" value="HJG88606.1"/>
    <property type="molecule type" value="Genomic_DNA"/>
</dbReference>
<dbReference type="SUPFAM" id="SSF74650">
    <property type="entry name" value="Galactose mutarotase-like"/>
    <property type="match status" value="1"/>
</dbReference>
<feature type="non-terminal residue" evidence="5">
    <location>
        <position position="1"/>
    </location>
</feature>
<dbReference type="Proteomes" id="UP000757103">
    <property type="component" value="Unassembled WGS sequence"/>
</dbReference>
<reference evidence="5" key="1">
    <citation type="journal article" date="2021" name="PeerJ">
        <title>Extensive microbial diversity within the chicken gut microbiome revealed by metagenomics and culture.</title>
        <authorList>
            <person name="Gilroy R."/>
            <person name="Ravi A."/>
            <person name="Getino M."/>
            <person name="Pursley I."/>
            <person name="Horton D.L."/>
            <person name="Alikhan N.F."/>
            <person name="Baker D."/>
            <person name="Gharbi K."/>
            <person name="Hall N."/>
            <person name="Watson M."/>
            <person name="Adriaenssens E.M."/>
            <person name="Foster-Nyarko E."/>
            <person name="Jarju S."/>
            <person name="Secka A."/>
            <person name="Antonio M."/>
            <person name="Oren A."/>
            <person name="Chaudhuri R.R."/>
            <person name="La Ragione R."/>
            <person name="Hildebrand F."/>
            <person name="Pallen M.J."/>
        </authorList>
    </citation>
    <scope>NUCLEOTIDE SEQUENCE</scope>
    <source>
        <strain evidence="5">CHK121-7720</strain>
    </source>
</reference>
<sequence>RAAICVETQHYPDSPNQPNYPSVVLRPGETYSSTCIYKFGVE</sequence>
<dbReference type="AlphaFoldDB" id="A0A921MR56"/>
<comment type="cofactor">
    <cofactor evidence="1">
        <name>Ca(2+)</name>
        <dbReference type="ChEBI" id="CHEBI:29108"/>
    </cofactor>
</comment>
<evidence type="ECO:0000256" key="2">
    <source>
        <dbReference type="ARBA" id="ARBA00011245"/>
    </source>
</evidence>
<proteinExistence type="predicted"/>
<comment type="caution">
    <text evidence="5">The sequence shown here is derived from an EMBL/GenBank/DDBJ whole genome shotgun (WGS) entry which is preliminary data.</text>
</comment>
<keyword evidence="3" id="KW-0106">Calcium</keyword>
<protein>
    <submittedName>
        <fullName evidence="5">Galactose-1-epimerase</fullName>
    </submittedName>
</protein>
<dbReference type="InterPro" id="IPR011013">
    <property type="entry name" value="Gal_mutarotase_sf_dom"/>
</dbReference>
<reference evidence="5" key="2">
    <citation type="submission" date="2021-09" db="EMBL/GenBank/DDBJ databases">
        <authorList>
            <person name="Gilroy R."/>
        </authorList>
    </citation>
    <scope>NUCLEOTIDE SEQUENCE</scope>
    <source>
        <strain evidence="5">CHK121-7720</strain>
    </source>
</reference>
<dbReference type="InterPro" id="IPR008183">
    <property type="entry name" value="Aldose_1/G6P_1-epimerase"/>
</dbReference>
<evidence type="ECO:0000256" key="1">
    <source>
        <dbReference type="ARBA" id="ARBA00001913"/>
    </source>
</evidence>
<gene>
    <name evidence="4" type="ORF">K8U91_00990</name>
    <name evidence="5" type="ORF">K8U91_03900</name>
</gene>
<dbReference type="GO" id="GO:0016853">
    <property type="term" value="F:isomerase activity"/>
    <property type="evidence" value="ECO:0007669"/>
    <property type="project" value="InterPro"/>
</dbReference>
<evidence type="ECO:0000313" key="6">
    <source>
        <dbReference type="Proteomes" id="UP000757103"/>
    </source>
</evidence>
<dbReference type="GO" id="GO:0030246">
    <property type="term" value="F:carbohydrate binding"/>
    <property type="evidence" value="ECO:0007669"/>
    <property type="project" value="InterPro"/>
</dbReference>
<dbReference type="Gene3D" id="2.70.98.10">
    <property type="match status" value="1"/>
</dbReference>
<dbReference type="EMBL" id="DYUD01000007">
    <property type="protein sequence ID" value="HJG88039.1"/>
    <property type="molecule type" value="Genomic_DNA"/>
</dbReference>
<evidence type="ECO:0000256" key="3">
    <source>
        <dbReference type="ARBA" id="ARBA00022837"/>
    </source>
</evidence>
<comment type="subunit">
    <text evidence="2">Monomer.</text>
</comment>
<evidence type="ECO:0000313" key="5">
    <source>
        <dbReference type="EMBL" id="HJG88606.1"/>
    </source>
</evidence>
<organism evidence="5 6">
    <name type="scientific">Barnesiella viscericola</name>
    <dbReference type="NCBI Taxonomy" id="397865"/>
    <lineage>
        <taxon>Bacteria</taxon>
        <taxon>Pseudomonadati</taxon>
        <taxon>Bacteroidota</taxon>
        <taxon>Bacteroidia</taxon>
        <taxon>Bacteroidales</taxon>
        <taxon>Barnesiellaceae</taxon>
        <taxon>Barnesiella</taxon>
    </lineage>
</organism>
<dbReference type="Pfam" id="PF01263">
    <property type="entry name" value="Aldose_epim"/>
    <property type="match status" value="1"/>
</dbReference>
<name>A0A921MR56_9BACT</name>
<evidence type="ECO:0000313" key="4">
    <source>
        <dbReference type="EMBL" id="HJG88039.1"/>
    </source>
</evidence>